<dbReference type="InterPro" id="IPR000863">
    <property type="entry name" value="Sulfotransferase_dom"/>
</dbReference>
<dbReference type="PANTHER" id="PTHR45964">
    <property type="entry name" value="WSCD FAMILY MEMBER CG9164"/>
    <property type="match status" value="1"/>
</dbReference>
<evidence type="ECO:0000313" key="4">
    <source>
        <dbReference type="EMBL" id="TDH73416.1"/>
    </source>
</evidence>
<dbReference type="InterPro" id="IPR027417">
    <property type="entry name" value="P-loop_NTPase"/>
</dbReference>
<organism evidence="4 5">
    <name type="scientific">Bremia lactucae</name>
    <name type="common">Lettuce downy mildew</name>
    <dbReference type="NCBI Taxonomy" id="4779"/>
    <lineage>
        <taxon>Eukaryota</taxon>
        <taxon>Sar</taxon>
        <taxon>Stramenopiles</taxon>
        <taxon>Oomycota</taxon>
        <taxon>Peronosporomycetes</taxon>
        <taxon>Peronosporales</taxon>
        <taxon>Peronosporaceae</taxon>
        <taxon>Bremia</taxon>
    </lineage>
</organism>
<feature type="domain" description="Sulfotransferase" evidence="3">
    <location>
        <begin position="19"/>
        <end position="186"/>
    </location>
</feature>
<gene>
    <name evidence="4" type="ORF">CCR75_009237</name>
</gene>
<sequence length="351" mass="40562">MSGSNTRRWLQPGELDGERVAIVSYPRCGNSLMRGLLEDITGVYTGCDTRPDRSLSKDLQQYGMKGEGVVDDSVWFVKTHFPERVGYKEFSAKKAILVVRNPWDAIDSYFNMTLTNTHNKSLHESQYQRFADRWDNMLRNEIDVWMKFYRYWTTKVEIPIIVVRYEDLMVHRAETLRRVFLFLTDSKTLEGTEWEKRIQNVMATGGQKTGPYKPRSGKIGGSFGHYSREQFRNILKTANLPLRGFGYDPETQNFPNEILLPKRQVKPGKEGAKLLISIDHAMEIRKKNDTFGRRSTYFRRALTKPVIANDGTALNMEEVLAARRQMEAKTEEDGATLTRQEPTREDTGLIK</sequence>
<dbReference type="RefSeq" id="XP_067822914.1">
    <property type="nucleotide sequence ID" value="XM_067967279.1"/>
</dbReference>
<dbReference type="OrthoDB" id="5985073at2759"/>
<dbReference type="SUPFAM" id="SSF52540">
    <property type="entry name" value="P-loop containing nucleoside triphosphate hydrolases"/>
    <property type="match status" value="1"/>
</dbReference>
<evidence type="ECO:0000256" key="2">
    <source>
        <dbReference type="SAM" id="MobiDB-lite"/>
    </source>
</evidence>
<dbReference type="PANTHER" id="PTHR45964:SF5">
    <property type="entry name" value="WSCD FAMILY MEMBER CG9164"/>
    <property type="match status" value="1"/>
</dbReference>
<dbReference type="Proteomes" id="UP000294530">
    <property type="component" value="Unassembled WGS sequence"/>
</dbReference>
<accession>A0A976IKE3</accession>
<dbReference type="GO" id="GO:0008146">
    <property type="term" value="F:sulfotransferase activity"/>
    <property type="evidence" value="ECO:0007669"/>
    <property type="project" value="InterPro"/>
</dbReference>
<proteinExistence type="inferred from homology"/>
<evidence type="ECO:0000313" key="5">
    <source>
        <dbReference type="Proteomes" id="UP000294530"/>
    </source>
</evidence>
<evidence type="ECO:0000259" key="3">
    <source>
        <dbReference type="Pfam" id="PF00685"/>
    </source>
</evidence>
<dbReference type="Pfam" id="PF00685">
    <property type="entry name" value="Sulfotransfer_1"/>
    <property type="match status" value="1"/>
</dbReference>
<comment type="similarity">
    <text evidence="1">Belongs to the WSCD family.</text>
</comment>
<evidence type="ECO:0000256" key="1">
    <source>
        <dbReference type="ARBA" id="ARBA00010236"/>
    </source>
</evidence>
<dbReference type="Gene3D" id="3.40.50.300">
    <property type="entry name" value="P-loop containing nucleotide triphosphate hydrolases"/>
    <property type="match status" value="1"/>
</dbReference>
<dbReference type="AlphaFoldDB" id="A0A976IKE3"/>
<feature type="compositionally biased region" description="Basic and acidic residues" evidence="2">
    <location>
        <begin position="341"/>
        <end position="351"/>
    </location>
</feature>
<dbReference type="InterPro" id="IPR051589">
    <property type="entry name" value="Sialate-O-sulfotransferase"/>
</dbReference>
<dbReference type="KEGG" id="blac:94352950"/>
<feature type="region of interest" description="Disordered" evidence="2">
    <location>
        <begin position="326"/>
        <end position="351"/>
    </location>
</feature>
<reference evidence="4 5" key="1">
    <citation type="journal article" date="2021" name="Genome Biol.">
        <title>AFLAP: assembly-free linkage analysis pipeline using k-mers from genome sequencing data.</title>
        <authorList>
            <person name="Fletcher K."/>
            <person name="Zhang L."/>
            <person name="Gil J."/>
            <person name="Han R."/>
            <person name="Cavanaugh K."/>
            <person name="Michelmore R."/>
        </authorList>
    </citation>
    <scope>NUCLEOTIDE SEQUENCE [LARGE SCALE GENOMIC DNA]</scope>
    <source>
        <strain evidence="4 5">SF5</strain>
    </source>
</reference>
<keyword evidence="5" id="KW-1185">Reference proteome</keyword>
<name>A0A976IKE3_BRELC</name>
<comment type="caution">
    <text evidence="4">The sequence shown here is derived from an EMBL/GenBank/DDBJ whole genome shotgun (WGS) entry which is preliminary data.</text>
</comment>
<dbReference type="GeneID" id="94352950"/>
<protein>
    <recommendedName>
        <fullName evidence="3">Sulfotransferase domain-containing protein</fullName>
    </recommendedName>
</protein>
<dbReference type="EMBL" id="SHOA02000001">
    <property type="protein sequence ID" value="TDH73416.1"/>
    <property type="molecule type" value="Genomic_DNA"/>
</dbReference>